<dbReference type="CDD" id="cd00093">
    <property type="entry name" value="HTH_XRE"/>
    <property type="match status" value="1"/>
</dbReference>
<reference evidence="3 4" key="1">
    <citation type="submission" date="2015-12" db="EMBL/GenBank/DDBJ databases">
        <authorList>
            <person name="Shamseldin A."/>
            <person name="Moawad H."/>
            <person name="Abd El-Rahim W.M."/>
            <person name="Sadowsky M.J."/>
        </authorList>
    </citation>
    <scope>NUCLEOTIDE SEQUENCE [LARGE SCALE GENOMIC DNA]</scope>
    <source>
        <strain evidence="3 4">JC234</strain>
    </source>
</reference>
<dbReference type="RefSeq" id="WP_066174979.1">
    <property type="nucleotide sequence ID" value="NZ_LQZT01000002.1"/>
</dbReference>
<gene>
    <name evidence="3" type="ORF">AWJ14_04515</name>
</gene>
<evidence type="ECO:0000256" key="1">
    <source>
        <dbReference type="SAM" id="MobiDB-lite"/>
    </source>
</evidence>
<keyword evidence="4" id="KW-1185">Reference proteome</keyword>
<accession>A0A1C1YZN2</accession>
<name>A0A1C1YZN2_9HYPH</name>
<dbReference type="AlphaFoldDB" id="A0A1C1YZN2"/>
<dbReference type="Proteomes" id="UP000094795">
    <property type="component" value="Unassembled WGS sequence"/>
</dbReference>
<feature type="region of interest" description="Disordered" evidence="1">
    <location>
        <begin position="193"/>
        <end position="217"/>
    </location>
</feature>
<dbReference type="STRING" id="1480615.AWJ14_04515"/>
<evidence type="ECO:0000313" key="4">
    <source>
        <dbReference type="Proteomes" id="UP000094795"/>
    </source>
</evidence>
<protein>
    <recommendedName>
        <fullName evidence="2">HTH cro/C1-type domain-containing protein</fullName>
    </recommendedName>
</protein>
<dbReference type="EMBL" id="LQZT01000002">
    <property type="protein sequence ID" value="OCW58981.1"/>
    <property type="molecule type" value="Genomic_DNA"/>
</dbReference>
<dbReference type="GO" id="GO:0003677">
    <property type="term" value="F:DNA binding"/>
    <property type="evidence" value="ECO:0007669"/>
    <property type="project" value="InterPro"/>
</dbReference>
<dbReference type="SUPFAM" id="SSF47413">
    <property type="entry name" value="lambda repressor-like DNA-binding domains"/>
    <property type="match status" value="1"/>
</dbReference>
<sequence>MSDKPALTLDQFTRKVSAQAPNFTKALKQEQAHLRYCAKIREDLKRLREDMGMKQSEVAEQLEMSQPAVSRIENGEGDIGLVTLCRYAAALGMEPTISFAPAASTYGHRDHLARTVRAIGKLSETRLAAADSSAHDQYRELAAIVGGTEAGVPGPAIIPGPAIMGAMASAMSGAITQSLSTEIASMMSAFSGMEELGPGEAPDQGGAPEEPSDVAAG</sequence>
<dbReference type="PROSITE" id="PS50943">
    <property type="entry name" value="HTH_CROC1"/>
    <property type="match status" value="1"/>
</dbReference>
<dbReference type="Gene3D" id="1.10.260.40">
    <property type="entry name" value="lambda repressor-like DNA-binding domains"/>
    <property type="match status" value="1"/>
</dbReference>
<dbReference type="InterPro" id="IPR010982">
    <property type="entry name" value="Lambda_DNA-bd_dom_sf"/>
</dbReference>
<comment type="caution">
    <text evidence="3">The sequence shown here is derived from an EMBL/GenBank/DDBJ whole genome shotgun (WGS) entry which is preliminary data.</text>
</comment>
<dbReference type="OrthoDB" id="129377at2"/>
<dbReference type="SMART" id="SM00530">
    <property type="entry name" value="HTH_XRE"/>
    <property type="match status" value="1"/>
</dbReference>
<evidence type="ECO:0000313" key="3">
    <source>
        <dbReference type="EMBL" id="OCW58981.1"/>
    </source>
</evidence>
<feature type="domain" description="HTH cro/C1-type" evidence="2">
    <location>
        <begin position="44"/>
        <end position="98"/>
    </location>
</feature>
<organism evidence="3 4">
    <name type="scientific">Hoeflea olei</name>
    <dbReference type="NCBI Taxonomy" id="1480615"/>
    <lineage>
        <taxon>Bacteria</taxon>
        <taxon>Pseudomonadati</taxon>
        <taxon>Pseudomonadota</taxon>
        <taxon>Alphaproteobacteria</taxon>
        <taxon>Hyphomicrobiales</taxon>
        <taxon>Rhizobiaceae</taxon>
        <taxon>Hoeflea</taxon>
    </lineage>
</organism>
<dbReference type="InterPro" id="IPR001387">
    <property type="entry name" value="Cro/C1-type_HTH"/>
</dbReference>
<proteinExistence type="predicted"/>
<dbReference type="Pfam" id="PF01381">
    <property type="entry name" value="HTH_3"/>
    <property type="match status" value="1"/>
</dbReference>
<evidence type="ECO:0000259" key="2">
    <source>
        <dbReference type="PROSITE" id="PS50943"/>
    </source>
</evidence>